<evidence type="ECO:0000313" key="9">
    <source>
        <dbReference type="Proteomes" id="UP001064087"/>
    </source>
</evidence>
<evidence type="ECO:0000256" key="5">
    <source>
        <dbReference type="ARBA" id="ARBA00023244"/>
    </source>
</evidence>
<dbReference type="SUPFAM" id="SSF53790">
    <property type="entry name" value="Tetrapyrrole methylase"/>
    <property type="match status" value="1"/>
</dbReference>
<dbReference type="NCBIfam" id="TIGR01470">
    <property type="entry name" value="cysG_Nterm"/>
    <property type="match status" value="1"/>
</dbReference>
<evidence type="ECO:0000256" key="1">
    <source>
        <dbReference type="ARBA" id="ARBA00005010"/>
    </source>
</evidence>
<evidence type="ECO:0000259" key="7">
    <source>
        <dbReference type="Pfam" id="PF10414"/>
    </source>
</evidence>
<dbReference type="PANTHER" id="PTHR35330">
    <property type="entry name" value="SIROHEME BIOSYNTHESIS PROTEIN MET8"/>
    <property type="match status" value="1"/>
</dbReference>
<evidence type="ECO:0000313" key="8">
    <source>
        <dbReference type="EMBL" id="UXX83569.1"/>
    </source>
</evidence>
<proteinExistence type="predicted"/>
<dbReference type="EC" id="1.3.1.76" evidence="2"/>
<comment type="pathway">
    <text evidence="1">Porphyrin-containing compound metabolism; siroheme biosynthesis; sirohydrochlorin from precorrin-2: step 1/1.</text>
</comment>
<dbReference type="InterPro" id="IPR028161">
    <property type="entry name" value="Met8-like"/>
</dbReference>
<comment type="catalytic activity">
    <reaction evidence="6">
        <text>precorrin-2 + NAD(+) = sirohydrochlorin + NADH + 2 H(+)</text>
        <dbReference type="Rhea" id="RHEA:15613"/>
        <dbReference type="ChEBI" id="CHEBI:15378"/>
        <dbReference type="ChEBI" id="CHEBI:57540"/>
        <dbReference type="ChEBI" id="CHEBI:57945"/>
        <dbReference type="ChEBI" id="CHEBI:58351"/>
        <dbReference type="ChEBI" id="CHEBI:58827"/>
        <dbReference type="EC" id="1.3.1.76"/>
    </reaction>
</comment>
<dbReference type="PANTHER" id="PTHR35330:SF1">
    <property type="entry name" value="SIROHEME BIOSYNTHESIS PROTEIN MET8"/>
    <property type="match status" value="1"/>
</dbReference>
<feature type="domain" description="Sirohaem synthase dimerisation" evidence="7">
    <location>
        <begin position="150"/>
        <end position="206"/>
    </location>
</feature>
<sequence>MKHFPIFLALEGRRIVLSGGGDAALAKLRLLMKTQARLIVHASTPAEEIVAWADTGALDLLRRPVAPGDLRGAALFYAADEEAAEDARTTAIARDENVLSNIVDNLHDSQFITPAIVDRDPVTIAIGTEGTAPVLARAIKADLETRLPSSLGPLARAASAFRRMAEALPMGRARRSFWSEFFFATGPDALDRDAGADLRGVLRAQLATHLDAKPGMGRVSFAIVAAADPELLPLKTRNILHEADLVLHSAGVSPQILDLARREATFGALPRTARPLIDAATAGRHVICLMPAAPDARMIAACRSAGIAALAIPGIAPLPNLTPLQETA</sequence>
<evidence type="ECO:0000256" key="6">
    <source>
        <dbReference type="ARBA" id="ARBA00047561"/>
    </source>
</evidence>
<evidence type="ECO:0000256" key="4">
    <source>
        <dbReference type="ARBA" id="ARBA00023027"/>
    </source>
</evidence>
<keyword evidence="3" id="KW-0560">Oxidoreductase</keyword>
<dbReference type="EMBL" id="CP106738">
    <property type="protein sequence ID" value="UXX83569.1"/>
    <property type="molecule type" value="Genomic_DNA"/>
</dbReference>
<keyword evidence="9" id="KW-1185">Reference proteome</keyword>
<accession>A0ABY6DC28</accession>
<dbReference type="SUPFAM" id="SSF75615">
    <property type="entry name" value="Siroheme synthase middle domains-like"/>
    <property type="match status" value="1"/>
</dbReference>
<protein>
    <recommendedName>
        <fullName evidence="2">precorrin-2 dehydrogenase</fullName>
        <ecNumber evidence="2">1.3.1.76</ecNumber>
    </recommendedName>
</protein>
<dbReference type="Pfam" id="PF13241">
    <property type="entry name" value="NAD_binding_7"/>
    <property type="match status" value="1"/>
</dbReference>
<dbReference type="Proteomes" id="UP001064087">
    <property type="component" value="Chromosome"/>
</dbReference>
<dbReference type="InterPro" id="IPR036291">
    <property type="entry name" value="NAD(P)-bd_dom_sf"/>
</dbReference>
<keyword evidence="4" id="KW-0520">NAD</keyword>
<dbReference type="RefSeq" id="WP_263048132.1">
    <property type="nucleotide sequence ID" value="NZ_CP106738.1"/>
</dbReference>
<dbReference type="Gene3D" id="3.40.1010.10">
    <property type="entry name" value="Cobalt-precorrin-4 Transmethylase, Domain 1"/>
    <property type="match status" value="1"/>
</dbReference>
<reference evidence="8" key="1">
    <citation type="submission" date="2022-10" db="EMBL/GenBank/DDBJ databases">
        <title>Roseovarius pelagicus sp. nov., isolated from Arctic seawater.</title>
        <authorList>
            <person name="Hong Y.W."/>
            <person name="Hwang C.Y."/>
        </authorList>
    </citation>
    <scope>NUCLEOTIDE SEQUENCE</scope>
    <source>
        <strain evidence="8">HL-MP18</strain>
    </source>
</reference>
<name>A0ABY6DC28_9RHOB</name>
<organism evidence="8 9">
    <name type="scientific">Roseovarius pelagicus</name>
    <dbReference type="NCBI Taxonomy" id="2980108"/>
    <lineage>
        <taxon>Bacteria</taxon>
        <taxon>Pseudomonadati</taxon>
        <taxon>Pseudomonadota</taxon>
        <taxon>Alphaproteobacteria</taxon>
        <taxon>Rhodobacterales</taxon>
        <taxon>Roseobacteraceae</taxon>
        <taxon>Roseovarius</taxon>
    </lineage>
</organism>
<evidence type="ECO:0000256" key="2">
    <source>
        <dbReference type="ARBA" id="ARBA00012400"/>
    </source>
</evidence>
<dbReference type="SUPFAM" id="SSF51735">
    <property type="entry name" value="NAD(P)-binding Rossmann-fold domains"/>
    <property type="match status" value="1"/>
</dbReference>
<dbReference type="InterPro" id="IPR019478">
    <property type="entry name" value="Sirohaem_synthase_dimer_dom"/>
</dbReference>
<dbReference type="InterPro" id="IPR035996">
    <property type="entry name" value="4pyrrol_Methylase_sf"/>
</dbReference>
<dbReference type="Gene3D" id="3.30.160.110">
    <property type="entry name" value="Siroheme synthase, domain 2"/>
    <property type="match status" value="1"/>
</dbReference>
<gene>
    <name evidence="8" type="ORF">N7U68_02495</name>
</gene>
<dbReference type="Pfam" id="PF10414">
    <property type="entry name" value="CysG_dimeriser"/>
    <property type="match status" value="1"/>
</dbReference>
<dbReference type="InterPro" id="IPR014777">
    <property type="entry name" value="4pyrrole_Mease_sub1"/>
</dbReference>
<keyword evidence="5" id="KW-0627">Porphyrin biosynthesis</keyword>
<dbReference type="Gene3D" id="3.40.50.720">
    <property type="entry name" value="NAD(P)-binding Rossmann-like Domain"/>
    <property type="match status" value="1"/>
</dbReference>
<dbReference type="InterPro" id="IPR006367">
    <property type="entry name" value="Sirohaem_synthase_N"/>
</dbReference>
<evidence type="ECO:0000256" key="3">
    <source>
        <dbReference type="ARBA" id="ARBA00023002"/>
    </source>
</evidence>